<dbReference type="SUPFAM" id="SSF102114">
    <property type="entry name" value="Radical SAM enzymes"/>
    <property type="match status" value="1"/>
</dbReference>
<dbReference type="EMBL" id="CYXP01000002">
    <property type="protein sequence ID" value="CUN00972.1"/>
    <property type="molecule type" value="Genomic_DNA"/>
</dbReference>
<protein>
    <submittedName>
        <fullName evidence="7">Molybdenum cofactor biosynthesis protein A</fullName>
    </submittedName>
</protein>
<sequence>MDKKRTTSSFRAMSTERKLESIFLFVTGRCNAKCAMCFYAQEMDKKQPDLTFDEIKKISETAGQFNRLWISGGEPTLREDLPEILELFYKNNHIKDVNIPTNGLKPDRIVEWVKRFRQNCPDCNINVSLSLDGFGTTHDTQRGVPGNFYKALETLRKIQENFGDDGKVLKNIATVITKYNIDQIEDFMTWVYGRFRTSTHTIEAARGMTRDDGVKILTESTLRKIQDDISPIYSAYADRMVADTTGLRKPITRFFYLGLIRTLYNVRASNIDHPTPWGMDCTAGETTLVIDYDGRFRACELREPLGNIKEYGCDISKVMNSEAMKQEIAAIGHGYKANCWCTHGCWITSSVIFNPCKMIRSVYKGYRETKRLNHPLAINEQKLQTMEAKYHLDIERLRQLNIR</sequence>
<evidence type="ECO:0000256" key="4">
    <source>
        <dbReference type="ARBA" id="ARBA00023004"/>
    </source>
</evidence>
<dbReference type="Pfam" id="PF04055">
    <property type="entry name" value="Radical_SAM"/>
    <property type="match status" value="1"/>
</dbReference>
<evidence type="ECO:0000256" key="5">
    <source>
        <dbReference type="ARBA" id="ARBA00023014"/>
    </source>
</evidence>
<name>A0A173TDZ2_PARDI</name>
<dbReference type="InterPro" id="IPR007197">
    <property type="entry name" value="rSAM"/>
</dbReference>
<accession>A0A173TDZ2</accession>
<comment type="cofactor">
    <cofactor evidence="1">
        <name>[4Fe-4S] cluster</name>
        <dbReference type="ChEBI" id="CHEBI:49883"/>
    </cofactor>
</comment>
<dbReference type="GO" id="GO:0051536">
    <property type="term" value="F:iron-sulfur cluster binding"/>
    <property type="evidence" value="ECO:0007669"/>
    <property type="project" value="UniProtKB-KW"/>
</dbReference>
<dbReference type="CDD" id="cd21109">
    <property type="entry name" value="SPASM"/>
    <property type="match status" value="1"/>
</dbReference>
<dbReference type="InterPro" id="IPR050377">
    <property type="entry name" value="Radical_SAM_PqqE_MftC-like"/>
</dbReference>
<feature type="domain" description="Radical SAM core" evidence="6">
    <location>
        <begin position="14"/>
        <end position="248"/>
    </location>
</feature>
<dbReference type="Proteomes" id="UP000095591">
    <property type="component" value="Unassembled WGS sequence"/>
</dbReference>
<keyword evidence="2" id="KW-0949">S-adenosyl-L-methionine</keyword>
<dbReference type="AlphaFoldDB" id="A0A173TDZ2"/>
<gene>
    <name evidence="7" type="primary">moaA</name>
    <name evidence="7" type="ORF">ERS852429_01564</name>
</gene>
<organism evidence="7 8">
    <name type="scientific">Parabacteroides distasonis</name>
    <dbReference type="NCBI Taxonomy" id="823"/>
    <lineage>
        <taxon>Bacteria</taxon>
        <taxon>Pseudomonadati</taxon>
        <taxon>Bacteroidota</taxon>
        <taxon>Bacteroidia</taxon>
        <taxon>Bacteroidales</taxon>
        <taxon>Tannerellaceae</taxon>
        <taxon>Parabacteroides</taxon>
    </lineage>
</organism>
<dbReference type="SFLD" id="SFLDS00029">
    <property type="entry name" value="Radical_SAM"/>
    <property type="match status" value="1"/>
</dbReference>
<reference evidence="7 8" key="1">
    <citation type="submission" date="2015-09" db="EMBL/GenBank/DDBJ databases">
        <authorList>
            <consortium name="Pathogen Informatics"/>
        </authorList>
    </citation>
    <scope>NUCLEOTIDE SEQUENCE [LARGE SCALE GENOMIC DNA]</scope>
    <source>
        <strain evidence="7 8">2789STDY5608872</strain>
    </source>
</reference>
<keyword evidence="3" id="KW-0479">Metal-binding</keyword>
<dbReference type="PROSITE" id="PS51918">
    <property type="entry name" value="RADICAL_SAM"/>
    <property type="match status" value="1"/>
</dbReference>
<dbReference type="InterPro" id="IPR058240">
    <property type="entry name" value="rSAM_sf"/>
</dbReference>
<dbReference type="Gene3D" id="3.20.20.70">
    <property type="entry name" value="Aldolase class I"/>
    <property type="match status" value="1"/>
</dbReference>
<dbReference type="InterPro" id="IPR013785">
    <property type="entry name" value="Aldolase_TIM"/>
</dbReference>
<dbReference type="CDD" id="cd01335">
    <property type="entry name" value="Radical_SAM"/>
    <property type="match status" value="1"/>
</dbReference>
<dbReference type="GO" id="GO:0003824">
    <property type="term" value="F:catalytic activity"/>
    <property type="evidence" value="ECO:0007669"/>
    <property type="project" value="InterPro"/>
</dbReference>
<dbReference type="PANTHER" id="PTHR11228:SF7">
    <property type="entry name" value="PQQA PEPTIDE CYCLASE"/>
    <property type="match status" value="1"/>
</dbReference>
<dbReference type="RefSeq" id="WP_044546308.1">
    <property type="nucleotide sequence ID" value="NZ_CDRH01000584.1"/>
</dbReference>
<evidence type="ECO:0000256" key="2">
    <source>
        <dbReference type="ARBA" id="ARBA00022691"/>
    </source>
</evidence>
<proteinExistence type="predicted"/>
<evidence type="ECO:0000313" key="7">
    <source>
        <dbReference type="EMBL" id="CUN00972.1"/>
    </source>
</evidence>
<evidence type="ECO:0000259" key="6">
    <source>
        <dbReference type="PROSITE" id="PS51918"/>
    </source>
</evidence>
<evidence type="ECO:0000256" key="3">
    <source>
        <dbReference type="ARBA" id="ARBA00022723"/>
    </source>
</evidence>
<keyword evidence="4" id="KW-0408">Iron</keyword>
<evidence type="ECO:0000256" key="1">
    <source>
        <dbReference type="ARBA" id="ARBA00001966"/>
    </source>
</evidence>
<dbReference type="PANTHER" id="PTHR11228">
    <property type="entry name" value="RADICAL SAM DOMAIN PROTEIN"/>
    <property type="match status" value="1"/>
</dbReference>
<dbReference type="SFLD" id="SFLDG01067">
    <property type="entry name" value="SPASM/twitch_domain_containing"/>
    <property type="match status" value="1"/>
</dbReference>
<dbReference type="GO" id="GO:0046872">
    <property type="term" value="F:metal ion binding"/>
    <property type="evidence" value="ECO:0007669"/>
    <property type="project" value="UniProtKB-KW"/>
</dbReference>
<keyword evidence="5" id="KW-0411">Iron-sulfur</keyword>
<evidence type="ECO:0000313" key="8">
    <source>
        <dbReference type="Proteomes" id="UP000095591"/>
    </source>
</evidence>